<dbReference type="InterPro" id="IPR000847">
    <property type="entry name" value="LysR_HTH_N"/>
</dbReference>
<accession>A0A497ZFQ4</accession>
<dbReference type="SUPFAM" id="SSF46785">
    <property type="entry name" value="Winged helix' DNA-binding domain"/>
    <property type="match status" value="1"/>
</dbReference>
<dbReference type="GO" id="GO:0000976">
    <property type="term" value="F:transcription cis-regulatory region binding"/>
    <property type="evidence" value="ECO:0007669"/>
    <property type="project" value="TreeGrafter"/>
</dbReference>
<dbReference type="InterPro" id="IPR036388">
    <property type="entry name" value="WH-like_DNA-bd_sf"/>
</dbReference>
<dbReference type="STRING" id="981384.GCA_000192475_02271"/>
<dbReference type="Gene3D" id="3.40.190.290">
    <property type="match status" value="1"/>
</dbReference>
<dbReference type="AlphaFoldDB" id="A0A497ZFQ4"/>
<evidence type="ECO:0000256" key="3">
    <source>
        <dbReference type="ARBA" id="ARBA00023125"/>
    </source>
</evidence>
<name>A0A497ZFQ4_9RHOB</name>
<proteinExistence type="inferred from homology"/>
<dbReference type="GO" id="GO:0003700">
    <property type="term" value="F:DNA-binding transcription factor activity"/>
    <property type="evidence" value="ECO:0007669"/>
    <property type="project" value="InterPro"/>
</dbReference>
<evidence type="ECO:0000256" key="4">
    <source>
        <dbReference type="ARBA" id="ARBA00023163"/>
    </source>
</evidence>
<dbReference type="Proteomes" id="UP000271700">
    <property type="component" value="Unassembled WGS sequence"/>
</dbReference>
<keyword evidence="4" id="KW-0804">Transcription</keyword>
<evidence type="ECO:0000256" key="1">
    <source>
        <dbReference type="ARBA" id="ARBA00009437"/>
    </source>
</evidence>
<dbReference type="SUPFAM" id="SSF53850">
    <property type="entry name" value="Periplasmic binding protein-like II"/>
    <property type="match status" value="1"/>
</dbReference>
<dbReference type="PROSITE" id="PS50931">
    <property type="entry name" value="HTH_LYSR"/>
    <property type="match status" value="1"/>
</dbReference>
<dbReference type="EMBL" id="RCCT01000003">
    <property type="protein sequence ID" value="RLK07549.1"/>
    <property type="molecule type" value="Genomic_DNA"/>
</dbReference>
<gene>
    <name evidence="6" type="ORF">CLV75_2675</name>
</gene>
<dbReference type="PANTHER" id="PTHR30126:SF40">
    <property type="entry name" value="HTH-TYPE TRANSCRIPTIONAL REGULATOR GLTR"/>
    <property type="match status" value="1"/>
</dbReference>
<feature type="domain" description="HTH lysR-type" evidence="5">
    <location>
        <begin position="49"/>
        <end position="106"/>
    </location>
</feature>
<dbReference type="Pfam" id="PF03466">
    <property type="entry name" value="LysR_substrate"/>
    <property type="match status" value="1"/>
</dbReference>
<protein>
    <submittedName>
        <fullName evidence="6">DNA-binding transcriptional LysR family regulator</fullName>
    </submittedName>
</protein>
<dbReference type="InterPro" id="IPR005119">
    <property type="entry name" value="LysR_subst-bd"/>
</dbReference>
<comment type="similarity">
    <text evidence="1">Belongs to the LysR transcriptional regulatory family.</text>
</comment>
<comment type="caution">
    <text evidence="6">The sequence shown here is derived from an EMBL/GenBank/DDBJ whole genome shotgun (WGS) entry which is preliminary data.</text>
</comment>
<keyword evidence="3 6" id="KW-0238">DNA-binding</keyword>
<dbReference type="InterPro" id="IPR036390">
    <property type="entry name" value="WH_DNA-bd_sf"/>
</dbReference>
<organism evidence="6 7">
    <name type="scientific">Ruegeria conchae</name>
    <dbReference type="NCBI Taxonomy" id="981384"/>
    <lineage>
        <taxon>Bacteria</taxon>
        <taxon>Pseudomonadati</taxon>
        <taxon>Pseudomonadota</taxon>
        <taxon>Alphaproteobacteria</taxon>
        <taxon>Rhodobacterales</taxon>
        <taxon>Roseobacteraceae</taxon>
        <taxon>Ruegeria</taxon>
    </lineage>
</organism>
<reference evidence="6 7" key="1">
    <citation type="submission" date="2018-10" db="EMBL/GenBank/DDBJ databases">
        <title>Genomic Encyclopedia of Archaeal and Bacterial Type Strains, Phase II (KMG-II): from individual species to whole genera.</title>
        <authorList>
            <person name="Goeker M."/>
        </authorList>
    </citation>
    <scope>NUCLEOTIDE SEQUENCE [LARGE SCALE GENOMIC DNA]</scope>
    <source>
        <strain evidence="6 7">DSM 29317</strain>
    </source>
</reference>
<dbReference type="Pfam" id="PF00126">
    <property type="entry name" value="HTH_1"/>
    <property type="match status" value="1"/>
</dbReference>
<dbReference type="Gene3D" id="1.10.10.10">
    <property type="entry name" value="Winged helix-like DNA-binding domain superfamily/Winged helix DNA-binding domain"/>
    <property type="match status" value="1"/>
</dbReference>
<evidence type="ECO:0000313" key="7">
    <source>
        <dbReference type="Proteomes" id="UP000271700"/>
    </source>
</evidence>
<keyword evidence="2" id="KW-0805">Transcription regulation</keyword>
<dbReference type="PANTHER" id="PTHR30126">
    <property type="entry name" value="HTH-TYPE TRANSCRIPTIONAL REGULATOR"/>
    <property type="match status" value="1"/>
</dbReference>
<sequence length="367" mass="41404">MVDYGSVRETIVGKAQFRKSKNMLRKNRNFVSLLINSSLEGPAVTKKSLSLRWLEIFQLVSKLGSIQKVSVETGLSISTVSNHLRSLERALDVELVDHSRRPMGLTPAGTVFSRHVHEGLMALKRGEAELRSGSWQHATDLRLGLIDDFDSRVAPDLFTLLSARLPRCSFRHFTRQSHEIIDKLQSQGLDAGVATRPSYHVEGLKEFPLLRDPFIVIIPPAFDGPVEDLANPDSNLPFLRYSRDLAIGKLIEMQLTRSKINLPNRFELECNQSIIGLVAGGSGWTITTAASYYRARRFHKNTRAMPFPGKSFARTVSLFTTDVYPSSTTRLIHNVLQKLIRQHVTEPMKSRFPWLEDDFRTIPAPAE</sequence>
<keyword evidence="7" id="KW-1185">Reference proteome</keyword>
<evidence type="ECO:0000256" key="2">
    <source>
        <dbReference type="ARBA" id="ARBA00023015"/>
    </source>
</evidence>
<evidence type="ECO:0000259" key="5">
    <source>
        <dbReference type="PROSITE" id="PS50931"/>
    </source>
</evidence>
<evidence type="ECO:0000313" key="6">
    <source>
        <dbReference type="EMBL" id="RLK07549.1"/>
    </source>
</evidence>